<evidence type="ECO:0000313" key="3">
    <source>
        <dbReference type="Proteomes" id="UP000266723"/>
    </source>
</evidence>
<dbReference type="EMBL" id="QGKY02002305">
    <property type="protein sequence ID" value="KAF2533316.1"/>
    <property type="molecule type" value="Genomic_DNA"/>
</dbReference>
<dbReference type="AlphaFoldDB" id="A0A3N6UAK9"/>
<gene>
    <name evidence="2" type="ORF">DY000_02024145</name>
    <name evidence="1" type="ORF">F2Q70_00031193</name>
</gene>
<evidence type="ECO:0000313" key="1">
    <source>
        <dbReference type="EMBL" id="KAF2533316.1"/>
    </source>
</evidence>
<comment type="caution">
    <text evidence="1">The sequence shown here is derived from an EMBL/GenBank/DDBJ whole genome shotgun (WGS) entry which is preliminary data.</text>
</comment>
<reference evidence="1" key="1">
    <citation type="submission" date="2019-12" db="EMBL/GenBank/DDBJ databases">
        <title>Genome sequencing and annotation of Brassica cretica.</title>
        <authorList>
            <person name="Studholme D.J."/>
            <person name="Sarris P.F."/>
        </authorList>
    </citation>
    <scope>NUCLEOTIDE SEQUENCE</scope>
    <source>
        <strain evidence="1">PFS-102/07</strain>
        <tissue evidence="1">Leaf</tissue>
    </source>
</reference>
<evidence type="ECO:0000313" key="2">
    <source>
        <dbReference type="EMBL" id="KAF3592884.1"/>
    </source>
</evidence>
<keyword evidence="3" id="KW-1185">Reference proteome</keyword>
<sequence>MLVDTMQVCKSFNSLGFNGMANAGAVSRSCWPELINTVFFVANATFFHRADGGCAQAIGVVVYTESSFSVFDWLSMSSQVSCLGR</sequence>
<reference evidence="2" key="2">
    <citation type="submission" date="2019-12" db="EMBL/GenBank/DDBJ databases">
        <authorList>
            <person name="Studholme D.J."/>
            <person name="Sarris P."/>
        </authorList>
    </citation>
    <scope>NUCLEOTIDE SEQUENCE</scope>
    <source>
        <strain evidence="2">PFS-1207/04</strain>
        <tissue evidence="2">Leaf</tissue>
    </source>
</reference>
<organism evidence="1">
    <name type="scientific">Brassica cretica</name>
    <name type="common">Mustard</name>
    <dbReference type="NCBI Taxonomy" id="69181"/>
    <lineage>
        <taxon>Eukaryota</taxon>
        <taxon>Viridiplantae</taxon>
        <taxon>Streptophyta</taxon>
        <taxon>Embryophyta</taxon>
        <taxon>Tracheophyta</taxon>
        <taxon>Spermatophyta</taxon>
        <taxon>Magnoliopsida</taxon>
        <taxon>eudicotyledons</taxon>
        <taxon>Gunneridae</taxon>
        <taxon>Pentapetalae</taxon>
        <taxon>rosids</taxon>
        <taxon>malvids</taxon>
        <taxon>Brassicales</taxon>
        <taxon>Brassicaceae</taxon>
        <taxon>Brassiceae</taxon>
        <taxon>Brassica</taxon>
    </lineage>
</organism>
<dbReference type="EMBL" id="QGKV02000299">
    <property type="protein sequence ID" value="KAF3592884.1"/>
    <property type="molecule type" value="Genomic_DNA"/>
</dbReference>
<accession>A0A3N6UAK9</accession>
<reference evidence="2 3" key="3">
    <citation type="journal article" date="2020" name="BMC Genomics">
        <title>Intraspecific diversification of the crop wild relative Brassica cretica Lam. using demographic model selection.</title>
        <authorList>
            <person name="Kioukis A."/>
            <person name="Michalopoulou V.A."/>
            <person name="Briers L."/>
            <person name="Pirintsos S."/>
            <person name="Studholme D.J."/>
            <person name="Pavlidis P."/>
            <person name="Sarris P.F."/>
        </authorList>
    </citation>
    <scope>NUCLEOTIDE SEQUENCE [LARGE SCALE GENOMIC DNA]</scope>
    <source>
        <strain evidence="3">cv. PFS-1207/04</strain>
        <strain evidence="2">PFS-1207/04</strain>
    </source>
</reference>
<protein>
    <submittedName>
        <fullName evidence="1">Uncharacterized protein</fullName>
    </submittedName>
</protein>
<dbReference type="OrthoDB" id="10386182at2759"/>
<dbReference type="Proteomes" id="UP000266723">
    <property type="component" value="Unassembled WGS sequence"/>
</dbReference>
<proteinExistence type="predicted"/>
<name>A0A3N6UAK9_BRACR</name>